<evidence type="ECO:0000256" key="5">
    <source>
        <dbReference type="SAM" id="Phobius"/>
    </source>
</evidence>
<reference evidence="7" key="1">
    <citation type="submission" date="2018-05" db="EMBL/GenBank/DDBJ databases">
        <authorList>
            <person name="Lanie J.A."/>
            <person name="Ng W.-L."/>
            <person name="Kazmierczak K.M."/>
            <person name="Andrzejewski T.M."/>
            <person name="Davidsen T.M."/>
            <person name="Wayne K.J."/>
            <person name="Tettelin H."/>
            <person name="Glass J.I."/>
            <person name="Rusch D."/>
            <person name="Podicherti R."/>
            <person name="Tsui H.-C.T."/>
            <person name="Winkler M.E."/>
        </authorList>
    </citation>
    <scope>NUCLEOTIDE SEQUENCE</scope>
</reference>
<dbReference type="GO" id="GO:0016020">
    <property type="term" value="C:membrane"/>
    <property type="evidence" value="ECO:0007669"/>
    <property type="project" value="UniProtKB-SubCell"/>
</dbReference>
<feature type="transmembrane region" description="Helical" evidence="5">
    <location>
        <begin position="198"/>
        <end position="223"/>
    </location>
</feature>
<dbReference type="InterPro" id="IPR001750">
    <property type="entry name" value="ND/Mrp_TM"/>
</dbReference>
<gene>
    <name evidence="7" type="ORF">METZ01_LOCUS54982</name>
</gene>
<evidence type="ECO:0000256" key="4">
    <source>
        <dbReference type="ARBA" id="ARBA00023136"/>
    </source>
</evidence>
<sequence>VGLELLFPEFLLAAAALLLPGTYLLHRNAQLCGRLAVATLAVALSATWVQWFGEGIVTPASFFGHLQIDVFSQLFKFAFLAIALVAGIVSLAYLGELPHRPEFFTLLLTATLGMLIVASASDLLTLFIGLELAAFSSYALVAFQKREDGSTEAGAKYLLIGSFSSALTLYGISLLYGLTGTLSIASLAAHDWDAGFSGALFVAILFITGGLGFKVAAVPFHAWAPDVYQGAPTPVTAFLAAGSKAMGFVALLRIFVVALGSALIEWQLLLAIIAIVTMTVGNLAALRQQDIGRMLAYSSVAQAGYILAAFPAMTELALGGAIFHTLVHAVMKGGAFVIVAAVGIAGLGYGVDGYRGLAQRSQLLALTMTVCLLSLVGIPPFGGFFSKFWLFYGIFQAGMAGQQWLLWLVIAGVLNSALSLFYYLRVIRNIYTEDPQGEALPFGGHTRYPALAALLLLILLIPLQYDYILTLCRDAAASLL</sequence>
<dbReference type="InterPro" id="IPR010096">
    <property type="entry name" value="NADH-Q_OxRdtase_suN/2"/>
</dbReference>
<dbReference type="AlphaFoldDB" id="A0A381SFR2"/>
<dbReference type="HAMAP" id="MF_00445">
    <property type="entry name" value="NDH1_NuoN_1"/>
    <property type="match status" value="1"/>
</dbReference>
<dbReference type="Pfam" id="PF00361">
    <property type="entry name" value="Proton_antipo_M"/>
    <property type="match status" value="1"/>
</dbReference>
<evidence type="ECO:0000256" key="2">
    <source>
        <dbReference type="ARBA" id="ARBA00022692"/>
    </source>
</evidence>
<evidence type="ECO:0000313" key="7">
    <source>
        <dbReference type="EMBL" id="SVA02128.1"/>
    </source>
</evidence>
<dbReference type="NCBIfam" id="TIGR01770">
    <property type="entry name" value="NDH_I_N"/>
    <property type="match status" value="1"/>
</dbReference>
<dbReference type="GO" id="GO:0042773">
    <property type="term" value="P:ATP synthesis coupled electron transport"/>
    <property type="evidence" value="ECO:0007669"/>
    <property type="project" value="InterPro"/>
</dbReference>
<accession>A0A381SFR2</accession>
<feature type="transmembrane region" description="Helical" evidence="5">
    <location>
        <begin position="6"/>
        <end position="25"/>
    </location>
</feature>
<feature type="transmembrane region" description="Helical" evidence="5">
    <location>
        <begin position="333"/>
        <end position="351"/>
    </location>
</feature>
<proteinExistence type="inferred from homology"/>
<feature type="transmembrane region" description="Helical" evidence="5">
    <location>
        <begin position="266"/>
        <end position="285"/>
    </location>
</feature>
<dbReference type="GO" id="GO:0008137">
    <property type="term" value="F:NADH dehydrogenase (ubiquinone) activity"/>
    <property type="evidence" value="ECO:0007669"/>
    <property type="project" value="InterPro"/>
</dbReference>
<evidence type="ECO:0000256" key="3">
    <source>
        <dbReference type="ARBA" id="ARBA00022989"/>
    </source>
</evidence>
<feature type="transmembrane region" description="Helical" evidence="5">
    <location>
        <begin position="103"/>
        <end position="120"/>
    </location>
</feature>
<keyword evidence="2 5" id="KW-0812">Transmembrane</keyword>
<feature type="transmembrane region" description="Helical" evidence="5">
    <location>
        <begin position="445"/>
        <end position="465"/>
    </location>
</feature>
<feature type="transmembrane region" description="Helical" evidence="5">
    <location>
        <begin position="73"/>
        <end position="94"/>
    </location>
</feature>
<dbReference type="EMBL" id="UINC01002972">
    <property type="protein sequence ID" value="SVA02128.1"/>
    <property type="molecule type" value="Genomic_DNA"/>
</dbReference>
<feature type="transmembrane region" description="Helical" evidence="5">
    <location>
        <begin position="363"/>
        <end position="384"/>
    </location>
</feature>
<feature type="transmembrane region" description="Helical" evidence="5">
    <location>
        <begin position="235"/>
        <end position="260"/>
    </location>
</feature>
<protein>
    <recommendedName>
        <fullName evidence="6">NADH:quinone oxidoreductase/Mrp antiporter transmembrane domain-containing protein</fullName>
    </recommendedName>
</protein>
<name>A0A381SFR2_9ZZZZ</name>
<dbReference type="PANTHER" id="PTHR22773">
    <property type="entry name" value="NADH DEHYDROGENASE"/>
    <property type="match status" value="1"/>
</dbReference>
<feature type="transmembrane region" description="Helical" evidence="5">
    <location>
        <begin position="126"/>
        <end position="143"/>
    </location>
</feature>
<evidence type="ECO:0000256" key="1">
    <source>
        <dbReference type="ARBA" id="ARBA00004141"/>
    </source>
</evidence>
<keyword evidence="4 5" id="KW-0472">Membrane</keyword>
<evidence type="ECO:0000259" key="6">
    <source>
        <dbReference type="Pfam" id="PF00361"/>
    </source>
</evidence>
<feature type="domain" description="NADH:quinone oxidoreductase/Mrp antiporter transmembrane" evidence="6">
    <location>
        <begin position="120"/>
        <end position="414"/>
    </location>
</feature>
<feature type="transmembrane region" description="Helical" evidence="5">
    <location>
        <begin position="404"/>
        <end position="424"/>
    </location>
</feature>
<feature type="transmembrane region" description="Helical" evidence="5">
    <location>
        <begin position="32"/>
        <end position="53"/>
    </location>
</feature>
<organism evidence="7">
    <name type="scientific">marine metagenome</name>
    <dbReference type="NCBI Taxonomy" id="408172"/>
    <lineage>
        <taxon>unclassified sequences</taxon>
        <taxon>metagenomes</taxon>
        <taxon>ecological metagenomes</taxon>
    </lineage>
</organism>
<feature type="transmembrane region" description="Helical" evidence="5">
    <location>
        <begin position="155"/>
        <end position="178"/>
    </location>
</feature>
<feature type="non-terminal residue" evidence="7">
    <location>
        <position position="1"/>
    </location>
</feature>
<comment type="subcellular location">
    <subcellularLocation>
        <location evidence="1">Membrane</location>
        <topology evidence="1">Multi-pass membrane protein</topology>
    </subcellularLocation>
</comment>
<keyword evidence="3 5" id="KW-1133">Transmembrane helix</keyword>